<dbReference type="PROSITE" id="PS52004">
    <property type="entry name" value="KS3_2"/>
    <property type="match status" value="1"/>
</dbReference>
<evidence type="ECO:0000256" key="1">
    <source>
        <dbReference type="ARBA" id="ARBA00008467"/>
    </source>
</evidence>
<name>A0A1W7CUQ0_9ACTN</name>
<evidence type="ECO:0000259" key="4">
    <source>
        <dbReference type="PROSITE" id="PS52004"/>
    </source>
</evidence>
<dbReference type="KEGG" id="smao:CAG99_06455"/>
<dbReference type="Pfam" id="PF00109">
    <property type="entry name" value="ketoacyl-synt"/>
    <property type="match status" value="1"/>
</dbReference>
<dbReference type="RefSeq" id="WP_086158051.1">
    <property type="nucleotide sequence ID" value="NZ_CP021121.1"/>
</dbReference>
<organism evidence="5 6">
    <name type="scientific">Streptomyces marincola</name>
    <dbReference type="NCBI Taxonomy" id="2878388"/>
    <lineage>
        <taxon>Bacteria</taxon>
        <taxon>Bacillati</taxon>
        <taxon>Actinomycetota</taxon>
        <taxon>Actinomycetes</taxon>
        <taxon>Kitasatosporales</taxon>
        <taxon>Streptomycetaceae</taxon>
        <taxon>Streptomyces</taxon>
    </lineage>
</organism>
<dbReference type="SMART" id="SM00825">
    <property type="entry name" value="PKS_KS"/>
    <property type="match status" value="1"/>
</dbReference>
<gene>
    <name evidence="5" type="ORF">CAG99_06455</name>
</gene>
<reference evidence="5 6" key="1">
    <citation type="submission" date="2017-05" db="EMBL/GenBank/DDBJ databases">
        <title>Complete genome sequence of Streptomyces sp. SCSIO 03032 revealed the diverse biosynthetic pathways for its bioactive secondary metabolites.</title>
        <authorList>
            <person name="Ma L."/>
            <person name="Zhu Y."/>
            <person name="Zhang W."/>
            <person name="Zhang G."/>
            <person name="Tian X."/>
            <person name="Zhang S."/>
            <person name="Zhang C."/>
        </authorList>
    </citation>
    <scope>NUCLEOTIDE SEQUENCE [LARGE SCALE GENOMIC DNA]</scope>
    <source>
        <strain evidence="5 6">SCSIO 03032</strain>
    </source>
</reference>
<dbReference type="InterPro" id="IPR016039">
    <property type="entry name" value="Thiolase-like"/>
</dbReference>
<evidence type="ECO:0000313" key="5">
    <source>
        <dbReference type="EMBL" id="ARQ68544.1"/>
    </source>
</evidence>
<dbReference type="Gene3D" id="3.40.47.10">
    <property type="match status" value="1"/>
</dbReference>
<dbReference type="InterPro" id="IPR014031">
    <property type="entry name" value="Ketoacyl_synth_C"/>
</dbReference>
<dbReference type="PANTHER" id="PTHR11712:SF347">
    <property type="entry name" value="BETA KETOACYL-ACYL CARRIER PROTEIN SYNTHASE"/>
    <property type="match status" value="1"/>
</dbReference>
<protein>
    <submittedName>
        <fullName evidence="5">3-oxoacyl-ACP synthase</fullName>
    </submittedName>
</protein>
<dbReference type="Proteomes" id="UP000194218">
    <property type="component" value="Chromosome"/>
</dbReference>
<dbReference type="GO" id="GO:0006633">
    <property type="term" value="P:fatty acid biosynthetic process"/>
    <property type="evidence" value="ECO:0007669"/>
    <property type="project" value="TreeGrafter"/>
</dbReference>
<dbReference type="SUPFAM" id="SSF53901">
    <property type="entry name" value="Thiolase-like"/>
    <property type="match status" value="1"/>
</dbReference>
<dbReference type="InterPro" id="IPR000794">
    <property type="entry name" value="Beta-ketoacyl_synthase"/>
</dbReference>
<dbReference type="PANTHER" id="PTHR11712">
    <property type="entry name" value="POLYKETIDE SYNTHASE-RELATED"/>
    <property type="match status" value="1"/>
</dbReference>
<dbReference type="InterPro" id="IPR014030">
    <property type="entry name" value="Ketoacyl_synth_N"/>
</dbReference>
<sequence length="405" mass="41228">MSAPDAVCVTGVGMVTPAGDGREATWRRVRAGLPTAVLEDEGQPPRLVCRVPSFGPERLGGLAARRPDRCVQLALLAARDAVADAGHDPARWDGARVAVVTGAGCCGAQTFEAQHRLLSEAGQYGMSAFSVPGSLGSALAAQLTMELRATGPGCTVNTACASGATAICTALDLLALDRCDIAVAGGAEAPLTPFYLAGYDRMRALSRRFDDPAGALRPFDAGRDGFVLGEGAGMVVLERERDARARGARPRALVAGQGTASDAHHVVRPDPAGRGLAAAVRQALRAAGAAPGDVAHVNAHGAGTRLGDRVEADVLAAVLPHRPPVTSTKAVTGHLLGAAGAVEAALTVLSVERRTIPPTANLTAPAPGTRLDLVTESRSQRLPLALSVSTGFGGHNAALAFAEAS</sequence>
<dbReference type="OrthoDB" id="9808669at2"/>
<dbReference type="InterPro" id="IPR020841">
    <property type="entry name" value="PKS_Beta-ketoAc_synthase_dom"/>
</dbReference>
<keyword evidence="6" id="KW-1185">Reference proteome</keyword>
<evidence type="ECO:0000256" key="2">
    <source>
        <dbReference type="ARBA" id="ARBA00022679"/>
    </source>
</evidence>
<feature type="domain" description="Ketosynthase family 3 (KS3)" evidence="4">
    <location>
        <begin position="4"/>
        <end position="403"/>
    </location>
</feature>
<dbReference type="EMBL" id="CP021121">
    <property type="protein sequence ID" value="ARQ68544.1"/>
    <property type="molecule type" value="Genomic_DNA"/>
</dbReference>
<dbReference type="Pfam" id="PF02801">
    <property type="entry name" value="Ketoacyl-synt_C"/>
    <property type="match status" value="1"/>
</dbReference>
<dbReference type="AlphaFoldDB" id="A0A1W7CUQ0"/>
<comment type="similarity">
    <text evidence="1 3">Belongs to the thiolase-like superfamily. Beta-ketoacyl-ACP synthases family.</text>
</comment>
<dbReference type="GO" id="GO:0004315">
    <property type="term" value="F:3-oxoacyl-[acyl-carrier-protein] synthase activity"/>
    <property type="evidence" value="ECO:0007669"/>
    <property type="project" value="TreeGrafter"/>
</dbReference>
<keyword evidence="2 3" id="KW-0808">Transferase</keyword>
<dbReference type="CDD" id="cd00834">
    <property type="entry name" value="KAS_I_II"/>
    <property type="match status" value="1"/>
</dbReference>
<evidence type="ECO:0000313" key="6">
    <source>
        <dbReference type="Proteomes" id="UP000194218"/>
    </source>
</evidence>
<evidence type="ECO:0000256" key="3">
    <source>
        <dbReference type="RuleBase" id="RU003694"/>
    </source>
</evidence>
<accession>A0A1W7CUQ0</accession>
<proteinExistence type="inferred from homology"/>